<evidence type="ECO:0000256" key="2">
    <source>
        <dbReference type="ARBA" id="ARBA00022692"/>
    </source>
</evidence>
<keyword evidence="3 5" id="KW-1133">Transmembrane helix</keyword>
<evidence type="ECO:0000256" key="4">
    <source>
        <dbReference type="ARBA" id="ARBA00023136"/>
    </source>
</evidence>
<dbReference type="InterPro" id="IPR012858">
    <property type="entry name" value="DC_STAMP-like"/>
</dbReference>
<evidence type="ECO:0000256" key="5">
    <source>
        <dbReference type="SAM" id="Phobius"/>
    </source>
</evidence>
<name>A0A8C6S8Q1_9GOBI</name>
<keyword evidence="4 5" id="KW-0472">Membrane</keyword>
<feature type="domain" description="Dendritic cell-specific transmembrane protein-like" evidence="6">
    <location>
        <begin position="205"/>
        <end position="395"/>
    </location>
</feature>
<dbReference type="Pfam" id="PF07782">
    <property type="entry name" value="DC_STAMP"/>
    <property type="match status" value="1"/>
</dbReference>
<feature type="transmembrane region" description="Helical" evidence="5">
    <location>
        <begin position="62"/>
        <end position="88"/>
    </location>
</feature>
<evidence type="ECO:0000313" key="7">
    <source>
        <dbReference type="Ensembl" id="ENSNMLP00000001809.1"/>
    </source>
</evidence>
<feature type="transmembrane region" description="Helical" evidence="5">
    <location>
        <begin position="33"/>
        <end position="50"/>
    </location>
</feature>
<dbReference type="AlphaFoldDB" id="A0A8C6S8Q1"/>
<proteinExistence type="predicted"/>
<dbReference type="PANTHER" id="PTHR21041">
    <property type="entry name" value="DENDRITIC CELL-SPECIFIC TRANSMEMBRANE PROTEIN"/>
    <property type="match status" value="1"/>
</dbReference>
<evidence type="ECO:0000313" key="8">
    <source>
        <dbReference type="Proteomes" id="UP000694523"/>
    </source>
</evidence>
<dbReference type="Ensembl" id="ENSNMLT00000002099.1">
    <property type="protein sequence ID" value="ENSNMLP00000001809.1"/>
    <property type="gene ID" value="ENSNMLG00000001391.1"/>
</dbReference>
<dbReference type="InterPro" id="IPR051856">
    <property type="entry name" value="CSR-E3_Ligase_Protein"/>
</dbReference>
<feature type="transmembrane region" description="Helical" evidence="5">
    <location>
        <begin position="255"/>
        <end position="281"/>
    </location>
</feature>
<sequence length="444" mass="48938">MPLTRGTLASCCPQSRWTSCPPSVQPEGPLRHVLRALLGAFGGAILFLGVSHNLPLTLELKLAAGAIFTGLCAVGGACSSFVRCALLLTFPMMPGSRGRTYLLLQLLSILYSGPVQNIQLNVEASALSVSCNLDLQVNHSRLLWRQTILPLISIAEELTGSTSKFTGETMNAVLDVLQTAKSFTFITIILQAVGYLLRYRRDLRFDNVYITQYFRRIEARRQAQGRHCVLPLSKPDRSRFIQPCSPRIHPQEASLLFSGLVQAVSLGLLTLVLVGLDLVLFHVLEIVSRNTITTFNITGAQQVSVRVGGASIMARLLRKTVSAFNSSTHFDIDSSNAACAVTPSALSPSVYLSCAACVLMVALCSILQIYSSRLRRVISASFHPQREKRRVLFLYNLLLQRNRKCSGSNRKRTRPRLNVVCGRCLCCCRPEGHADREEVQYEQG</sequence>
<protein>
    <recommendedName>
        <fullName evidence="6">Dendritic cell-specific transmembrane protein-like domain-containing protein</fullName>
    </recommendedName>
</protein>
<evidence type="ECO:0000256" key="3">
    <source>
        <dbReference type="ARBA" id="ARBA00022989"/>
    </source>
</evidence>
<keyword evidence="2 5" id="KW-0812">Transmembrane</keyword>
<evidence type="ECO:0000256" key="1">
    <source>
        <dbReference type="ARBA" id="ARBA00004141"/>
    </source>
</evidence>
<accession>A0A8C6S8Q1</accession>
<keyword evidence="8" id="KW-1185">Reference proteome</keyword>
<comment type="subcellular location">
    <subcellularLocation>
        <location evidence="1">Membrane</location>
        <topology evidence="1">Multi-pass membrane protein</topology>
    </subcellularLocation>
</comment>
<dbReference type="Proteomes" id="UP000694523">
    <property type="component" value="Unplaced"/>
</dbReference>
<organism evidence="7 8">
    <name type="scientific">Neogobius melanostomus</name>
    <name type="common">round goby</name>
    <dbReference type="NCBI Taxonomy" id="47308"/>
    <lineage>
        <taxon>Eukaryota</taxon>
        <taxon>Metazoa</taxon>
        <taxon>Chordata</taxon>
        <taxon>Craniata</taxon>
        <taxon>Vertebrata</taxon>
        <taxon>Euteleostomi</taxon>
        <taxon>Actinopterygii</taxon>
        <taxon>Neopterygii</taxon>
        <taxon>Teleostei</taxon>
        <taxon>Neoteleostei</taxon>
        <taxon>Acanthomorphata</taxon>
        <taxon>Gobiaria</taxon>
        <taxon>Gobiiformes</taxon>
        <taxon>Gobioidei</taxon>
        <taxon>Gobiidae</taxon>
        <taxon>Benthophilinae</taxon>
        <taxon>Neogobiini</taxon>
        <taxon>Neogobius</taxon>
    </lineage>
</organism>
<evidence type="ECO:0000259" key="6">
    <source>
        <dbReference type="Pfam" id="PF07782"/>
    </source>
</evidence>
<reference evidence="7" key="1">
    <citation type="submission" date="2025-08" db="UniProtKB">
        <authorList>
            <consortium name="Ensembl"/>
        </authorList>
    </citation>
    <scope>IDENTIFICATION</scope>
</reference>
<feature type="transmembrane region" description="Helical" evidence="5">
    <location>
        <begin position="350"/>
        <end position="370"/>
    </location>
</feature>
<reference evidence="7" key="2">
    <citation type="submission" date="2025-09" db="UniProtKB">
        <authorList>
            <consortium name="Ensembl"/>
        </authorList>
    </citation>
    <scope>IDENTIFICATION</scope>
</reference>
<dbReference type="GO" id="GO:0016020">
    <property type="term" value="C:membrane"/>
    <property type="evidence" value="ECO:0007669"/>
    <property type="project" value="UniProtKB-SubCell"/>
</dbReference>
<dbReference type="PANTHER" id="PTHR21041:SF17">
    <property type="entry name" value="E3 UBIQUITIN-PROTEIN LIGASE DCST1"/>
    <property type="match status" value="1"/>
</dbReference>